<keyword evidence="2" id="KW-0732">Signal</keyword>
<evidence type="ECO:0000313" key="4">
    <source>
        <dbReference type="Proteomes" id="UP001445076"/>
    </source>
</evidence>
<reference evidence="3 4" key="1">
    <citation type="journal article" date="2024" name="BMC Genomics">
        <title>Genome assembly of redclaw crayfish (Cherax quadricarinatus) provides insights into its immune adaptation and hypoxia tolerance.</title>
        <authorList>
            <person name="Liu Z."/>
            <person name="Zheng J."/>
            <person name="Li H."/>
            <person name="Fang K."/>
            <person name="Wang S."/>
            <person name="He J."/>
            <person name="Zhou D."/>
            <person name="Weng S."/>
            <person name="Chi M."/>
            <person name="Gu Z."/>
            <person name="He J."/>
            <person name="Li F."/>
            <person name="Wang M."/>
        </authorList>
    </citation>
    <scope>NUCLEOTIDE SEQUENCE [LARGE SCALE GENOMIC DNA]</scope>
    <source>
        <strain evidence="3">ZL_2023a</strain>
    </source>
</reference>
<dbReference type="EMBL" id="JARKIK010000078">
    <property type="protein sequence ID" value="KAK8726919.1"/>
    <property type="molecule type" value="Genomic_DNA"/>
</dbReference>
<gene>
    <name evidence="3" type="ORF">OTU49_010131</name>
</gene>
<accession>A0AAW0WHS6</accession>
<feature type="compositionally biased region" description="Acidic residues" evidence="1">
    <location>
        <begin position="175"/>
        <end position="187"/>
    </location>
</feature>
<protein>
    <submittedName>
        <fullName evidence="3">Uncharacterized protein</fullName>
    </submittedName>
</protein>
<organism evidence="3 4">
    <name type="scientific">Cherax quadricarinatus</name>
    <name type="common">Australian red claw crayfish</name>
    <dbReference type="NCBI Taxonomy" id="27406"/>
    <lineage>
        <taxon>Eukaryota</taxon>
        <taxon>Metazoa</taxon>
        <taxon>Ecdysozoa</taxon>
        <taxon>Arthropoda</taxon>
        <taxon>Crustacea</taxon>
        <taxon>Multicrustacea</taxon>
        <taxon>Malacostraca</taxon>
        <taxon>Eumalacostraca</taxon>
        <taxon>Eucarida</taxon>
        <taxon>Decapoda</taxon>
        <taxon>Pleocyemata</taxon>
        <taxon>Astacidea</taxon>
        <taxon>Parastacoidea</taxon>
        <taxon>Parastacidae</taxon>
        <taxon>Cherax</taxon>
    </lineage>
</organism>
<sequence>MWWQVLWLALLLSLLQSKSCASSLFPGTPPPRPPTPPPRPPPHRYLDHALIHPSPPLHPHSSSNTFLDFYDGLDDPGEAWEEDESWWDGVEEVILTNSFNDGFSYDDLYYDDLYDINYTCTDTMECDEFDSFPPPPDSILTLPPPPVPPFLQGAIGRLQEEGRKRKKLEPQEVGKEEEDEEEGREWEEDQCSLCEWASGGNNTLSLLPPV</sequence>
<feature type="compositionally biased region" description="Pro residues" evidence="1">
    <location>
        <begin position="27"/>
        <end position="40"/>
    </location>
</feature>
<feature type="non-terminal residue" evidence="3">
    <location>
        <position position="210"/>
    </location>
</feature>
<feature type="chain" id="PRO_5043329137" evidence="2">
    <location>
        <begin position="22"/>
        <end position="210"/>
    </location>
</feature>
<comment type="caution">
    <text evidence="3">The sequence shown here is derived from an EMBL/GenBank/DDBJ whole genome shotgun (WGS) entry which is preliminary data.</text>
</comment>
<evidence type="ECO:0000313" key="3">
    <source>
        <dbReference type="EMBL" id="KAK8726919.1"/>
    </source>
</evidence>
<evidence type="ECO:0000256" key="1">
    <source>
        <dbReference type="SAM" id="MobiDB-lite"/>
    </source>
</evidence>
<dbReference type="AlphaFoldDB" id="A0AAW0WHS6"/>
<evidence type="ECO:0000256" key="2">
    <source>
        <dbReference type="SAM" id="SignalP"/>
    </source>
</evidence>
<feature type="signal peptide" evidence="2">
    <location>
        <begin position="1"/>
        <end position="21"/>
    </location>
</feature>
<feature type="compositionally biased region" description="Basic and acidic residues" evidence="1">
    <location>
        <begin position="160"/>
        <end position="174"/>
    </location>
</feature>
<name>A0AAW0WHS6_CHEQU</name>
<dbReference type="Proteomes" id="UP001445076">
    <property type="component" value="Unassembled WGS sequence"/>
</dbReference>
<feature type="region of interest" description="Disordered" evidence="1">
    <location>
        <begin position="25"/>
        <end position="46"/>
    </location>
</feature>
<proteinExistence type="predicted"/>
<feature type="region of interest" description="Disordered" evidence="1">
    <location>
        <begin position="160"/>
        <end position="187"/>
    </location>
</feature>
<keyword evidence="4" id="KW-1185">Reference proteome</keyword>